<dbReference type="GO" id="GO:0005975">
    <property type="term" value="P:carbohydrate metabolic process"/>
    <property type="evidence" value="ECO:0007669"/>
    <property type="project" value="InterPro"/>
</dbReference>
<dbReference type="InterPro" id="IPR048395">
    <property type="entry name" value="Glyco_hydro_31_C"/>
</dbReference>
<dbReference type="InterPro" id="IPR017853">
    <property type="entry name" value="GH"/>
</dbReference>
<organism evidence="6 7">
    <name type="scientific">Rhizobium leguminosarum bv. trifolii WSM597</name>
    <dbReference type="NCBI Taxonomy" id="754764"/>
    <lineage>
        <taxon>Bacteria</taxon>
        <taxon>Pseudomonadati</taxon>
        <taxon>Pseudomonadota</taxon>
        <taxon>Alphaproteobacteria</taxon>
        <taxon>Hyphomicrobiales</taxon>
        <taxon>Rhizobiaceae</taxon>
        <taxon>Rhizobium/Agrobacterium group</taxon>
        <taxon>Rhizobium</taxon>
    </lineage>
</organism>
<dbReference type="CDD" id="cd14752">
    <property type="entry name" value="GH31_N"/>
    <property type="match status" value="1"/>
</dbReference>
<sequence length="698" mass="78064">MNRTTAAQQDITPADTTQADTVPTHLRHDSGTAERVTLEVTPSGFTLSLDERVVLNHTSSSPAIFVGIGEERMDMYRGNFDIEDYVIERSRLAYAEVDGRRISLSERAGQPPRLVLTVTESTIEIQALDPLINRFWMRVAADHDEHVWGGGEQMSYFDMRGRRFPLWTSEPGVGRDKTSEITFKSNVKDRAGGDYFNTNYPQPTYVSSAHYALHVETAAYSVFDFRHKSFHEIEAWAIPERIELFAAPTFVELIGQLSKRFGRQPRLPEWVYKGAIIGLKDGVNSFDRLQAMQDAGVQVSGLWCEDWVGLRQTSFGARLFWDWQANEDRYPGLRQRIADLNDAGIRFLGYVNPYLCVDGPLFADAERAGYLANTTDGATALVDFGEFDCGVVDFTNPDAAEWFAEEIIGKRMLDYGLSGWMADFGEYLPIDVHLDNGIDAKLMHNQWPTLWAEVNANALASRGMTGKALFFMRAGFTGVQAHCPLLWGGDQSVDFSRHDGLVTVISAALSSGLLGNAYHHSDIGGYTSLFGNVRTPELLMRWAEMSVFTSVMRTHEGNRPRENVQIDQDPEVLAHFARMTILYVHLAPYLRSLSATAEETGLPVQRPLFLHHEDDPNTYAIQDSYLYGDELLIAPVWQAGQDERLLYLPKGADWIHLWSGVVHAGGHEVTVAAPIGQPPVFYRADASFAATFTALAEL</sequence>
<dbReference type="InterPro" id="IPR011013">
    <property type="entry name" value="Gal_mutarotase_sf_dom"/>
</dbReference>
<dbReference type="GO" id="GO:0004553">
    <property type="term" value="F:hydrolase activity, hydrolyzing O-glycosyl compounds"/>
    <property type="evidence" value="ECO:0007669"/>
    <property type="project" value="InterPro"/>
</dbReference>
<keyword evidence="2" id="KW-0326">Glycosidase</keyword>
<dbReference type="Gene3D" id="2.60.40.1180">
    <property type="entry name" value="Golgi alpha-mannosidase II"/>
    <property type="match status" value="1"/>
</dbReference>
<dbReference type="Pfam" id="PF01055">
    <property type="entry name" value="Glyco_hydro_31_2nd"/>
    <property type="match status" value="1"/>
</dbReference>
<dbReference type="InterPro" id="IPR052990">
    <property type="entry name" value="Sulfoquinovosidase_GH31"/>
</dbReference>
<comment type="similarity">
    <text evidence="1 2">Belongs to the glycosyl hydrolase 31 family.</text>
</comment>
<evidence type="ECO:0000256" key="1">
    <source>
        <dbReference type="ARBA" id="ARBA00007806"/>
    </source>
</evidence>
<gene>
    <name evidence="6" type="ORF">Rleg9DRAFT_7136</name>
</gene>
<keyword evidence="2 6" id="KW-0378">Hydrolase</keyword>
<dbReference type="SUPFAM" id="SSF51445">
    <property type="entry name" value="(Trans)glycosidases"/>
    <property type="match status" value="1"/>
</dbReference>
<dbReference type="Gene3D" id="2.60.40.1760">
    <property type="entry name" value="glycosyl hydrolase (family 31)"/>
    <property type="match status" value="1"/>
</dbReference>
<dbReference type="InterPro" id="IPR000322">
    <property type="entry name" value="Glyco_hydro_31_TIM"/>
</dbReference>
<feature type="region of interest" description="Disordered" evidence="3">
    <location>
        <begin position="1"/>
        <end position="31"/>
    </location>
</feature>
<evidence type="ECO:0000256" key="3">
    <source>
        <dbReference type="SAM" id="MobiDB-lite"/>
    </source>
</evidence>
<dbReference type="Pfam" id="PF21365">
    <property type="entry name" value="Glyco_hydro_31_3rd"/>
    <property type="match status" value="1"/>
</dbReference>
<dbReference type="InterPro" id="IPR044112">
    <property type="entry name" value="YihQ_TIM-like"/>
</dbReference>
<dbReference type="Proteomes" id="UP000005092">
    <property type="component" value="Unassembled WGS sequence"/>
</dbReference>
<reference evidence="6 7" key="1">
    <citation type="submission" date="2012-02" db="EMBL/GenBank/DDBJ databases">
        <title>Improved High-Quality Draft Sequence of Rhizobium leguminosarum bv. trifolii WSM597.</title>
        <authorList>
            <consortium name="US DOE Joint Genome Institute"/>
            <person name="Lucas S."/>
            <person name="Han J."/>
            <person name="Lapidus A."/>
            <person name="Cheng J.-F."/>
            <person name="Goodwin L."/>
            <person name="Pitluck S."/>
            <person name="Peters L."/>
            <person name="Ovchinnikova G."/>
            <person name="Held B."/>
            <person name="Detter J.C."/>
            <person name="Han C."/>
            <person name="Tapia R."/>
            <person name="Land M."/>
            <person name="Hauser L."/>
            <person name="Kyrpides N."/>
            <person name="Ivanova N."/>
            <person name="Pagani I."/>
            <person name="Brau L."/>
            <person name="Yates R."/>
            <person name="O'Hara G."/>
            <person name="Rui T."/>
            <person name="Howieson J."/>
            <person name="Reeve W."/>
            <person name="Woyke T."/>
        </authorList>
    </citation>
    <scope>NUCLEOTIDE SEQUENCE [LARGE SCALE GENOMIC DNA]</scope>
    <source>
        <strain evidence="6 7">WSM597</strain>
    </source>
</reference>
<feature type="compositionally biased region" description="Polar residues" evidence="3">
    <location>
        <begin position="1"/>
        <end position="21"/>
    </location>
</feature>
<dbReference type="EMBL" id="JH719381">
    <property type="protein sequence ID" value="EJB08108.1"/>
    <property type="molecule type" value="Genomic_DNA"/>
</dbReference>
<dbReference type="NCBIfam" id="NF007746">
    <property type="entry name" value="PRK10426.1"/>
    <property type="match status" value="1"/>
</dbReference>
<dbReference type="SUPFAM" id="SSF74650">
    <property type="entry name" value="Galactose mutarotase-like"/>
    <property type="match status" value="1"/>
</dbReference>
<evidence type="ECO:0000259" key="5">
    <source>
        <dbReference type="Pfam" id="PF21365"/>
    </source>
</evidence>
<dbReference type="HOGENOM" id="CLU_017110_0_1_5"/>
<dbReference type="Gene3D" id="3.20.20.80">
    <property type="entry name" value="Glycosidases"/>
    <property type="match status" value="1"/>
</dbReference>
<feature type="domain" description="Glycoside hydrolase family 31 TIM barrel" evidence="4">
    <location>
        <begin position="290"/>
        <end position="591"/>
    </location>
</feature>
<evidence type="ECO:0000256" key="2">
    <source>
        <dbReference type="RuleBase" id="RU361185"/>
    </source>
</evidence>
<dbReference type="AlphaFoldDB" id="J0HCG0"/>
<dbReference type="CDD" id="cd06594">
    <property type="entry name" value="GH31_glucosidase_YihQ"/>
    <property type="match status" value="1"/>
</dbReference>
<accession>J0HCG0</accession>
<dbReference type="PANTHER" id="PTHR46959:SF2">
    <property type="entry name" value="SULFOQUINOVOSIDASE"/>
    <property type="match status" value="1"/>
</dbReference>
<dbReference type="InterPro" id="IPR013780">
    <property type="entry name" value="Glyco_hydro_b"/>
</dbReference>
<evidence type="ECO:0000313" key="6">
    <source>
        <dbReference type="EMBL" id="EJB08108.1"/>
    </source>
</evidence>
<evidence type="ECO:0000259" key="4">
    <source>
        <dbReference type="Pfam" id="PF01055"/>
    </source>
</evidence>
<protein>
    <submittedName>
        <fullName evidence="6">Family 31 glycosyl hydrolase, alpha-glucosidase</fullName>
    </submittedName>
</protein>
<evidence type="ECO:0000313" key="7">
    <source>
        <dbReference type="Proteomes" id="UP000005092"/>
    </source>
</evidence>
<dbReference type="PANTHER" id="PTHR46959">
    <property type="entry name" value="SULFOQUINOVOSIDASE"/>
    <property type="match status" value="1"/>
</dbReference>
<dbReference type="SUPFAM" id="SSF51011">
    <property type="entry name" value="Glycosyl hydrolase domain"/>
    <property type="match status" value="1"/>
</dbReference>
<feature type="domain" description="Glycosyl hydrolase family 31 C-terminal" evidence="5">
    <location>
        <begin position="601"/>
        <end position="685"/>
    </location>
</feature>
<dbReference type="GO" id="GO:0030246">
    <property type="term" value="F:carbohydrate binding"/>
    <property type="evidence" value="ECO:0007669"/>
    <property type="project" value="InterPro"/>
</dbReference>
<dbReference type="OrthoDB" id="176168at2"/>
<name>J0HCG0_RHILT</name>
<proteinExistence type="inferred from homology"/>